<sequence length="82" mass="8827">MMCVKLDVKQWVISNRHILLDSALMPHGTPCDAKIFGCDDAFLGGTKEFDECGVCGGDGSTCDVIQGTFTDIPGEGNLFRDI</sequence>
<evidence type="ECO:0000313" key="1">
    <source>
        <dbReference type="EnsemblMetazoa" id="G16145.1:cds"/>
    </source>
</evidence>
<dbReference type="AlphaFoldDB" id="A0A8W8IWC0"/>
<proteinExistence type="predicted"/>
<keyword evidence="2" id="KW-1185">Reference proteome</keyword>
<accession>A0A8W8IWC0</accession>
<reference evidence="1" key="1">
    <citation type="submission" date="2022-08" db="UniProtKB">
        <authorList>
            <consortium name="EnsemblMetazoa"/>
        </authorList>
    </citation>
    <scope>IDENTIFICATION</scope>
    <source>
        <strain evidence="1">05x7-T-G4-1.051#20</strain>
    </source>
</reference>
<dbReference type="EnsemblMetazoa" id="G16145.1">
    <property type="protein sequence ID" value="G16145.1:cds"/>
    <property type="gene ID" value="G16145"/>
</dbReference>
<evidence type="ECO:0000313" key="2">
    <source>
        <dbReference type="Proteomes" id="UP000005408"/>
    </source>
</evidence>
<name>A0A8W8IWC0_MAGGI</name>
<dbReference type="Proteomes" id="UP000005408">
    <property type="component" value="Unassembled WGS sequence"/>
</dbReference>
<dbReference type="Gene3D" id="2.60.120.830">
    <property type="match status" value="1"/>
</dbReference>
<protein>
    <submittedName>
        <fullName evidence="1">Uncharacterized protein</fullName>
    </submittedName>
</protein>
<organism evidence="1 2">
    <name type="scientific">Magallana gigas</name>
    <name type="common">Pacific oyster</name>
    <name type="synonym">Crassostrea gigas</name>
    <dbReference type="NCBI Taxonomy" id="29159"/>
    <lineage>
        <taxon>Eukaryota</taxon>
        <taxon>Metazoa</taxon>
        <taxon>Spiralia</taxon>
        <taxon>Lophotrochozoa</taxon>
        <taxon>Mollusca</taxon>
        <taxon>Bivalvia</taxon>
        <taxon>Autobranchia</taxon>
        <taxon>Pteriomorphia</taxon>
        <taxon>Ostreida</taxon>
        <taxon>Ostreoidea</taxon>
        <taxon>Ostreidae</taxon>
        <taxon>Magallana</taxon>
    </lineage>
</organism>